<feature type="transmembrane region" description="Helical" evidence="6">
    <location>
        <begin position="707"/>
        <end position="735"/>
    </location>
</feature>
<feature type="domain" description="MacB-like periplasmic core" evidence="8">
    <location>
        <begin position="21"/>
        <end position="242"/>
    </location>
</feature>
<evidence type="ECO:0000256" key="6">
    <source>
        <dbReference type="SAM" id="Phobius"/>
    </source>
</evidence>
<feature type="transmembrane region" description="Helical" evidence="6">
    <location>
        <begin position="755"/>
        <end position="775"/>
    </location>
</feature>
<keyword evidence="2" id="KW-1003">Cell membrane</keyword>
<name>A0ABV6L6W7_9SPHI</name>
<protein>
    <submittedName>
        <fullName evidence="9">ABC transporter permease</fullName>
    </submittedName>
</protein>
<feature type="transmembrane region" description="Helical" evidence="6">
    <location>
        <begin position="336"/>
        <end position="359"/>
    </location>
</feature>
<dbReference type="InterPro" id="IPR050250">
    <property type="entry name" value="Macrolide_Exporter_MacB"/>
</dbReference>
<feature type="transmembrane region" description="Helical" evidence="6">
    <location>
        <begin position="423"/>
        <end position="447"/>
    </location>
</feature>
<feature type="transmembrane region" description="Helical" evidence="6">
    <location>
        <begin position="285"/>
        <end position="307"/>
    </location>
</feature>
<comment type="subcellular location">
    <subcellularLocation>
        <location evidence="1">Cell membrane</location>
        <topology evidence="1">Multi-pass membrane protein</topology>
    </subcellularLocation>
</comment>
<evidence type="ECO:0000259" key="7">
    <source>
        <dbReference type="Pfam" id="PF02687"/>
    </source>
</evidence>
<feature type="domain" description="ABC3 transporter permease C-terminal" evidence="7">
    <location>
        <begin position="674"/>
        <end position="784"/>
    </location>
</feature>
<dbReference type="Proteomes" id="UP001589828">
    <property type="component" value="Unassembled WGS sequence"/>
</dbReference>
<feature type="domain" description="MacB-like periplasmic core" evidence="8">
    <location>
        <begin position="437"/>
        <end position="636"/>
    </location>
</feature>
<dbReference type="EMBL" id="JBHLTS010000022">
    <property type="protein sequence ID" value="MFC0515194.1"/>
    <property type="molecule type" value="Genomic_DNA"/>
</dbReference>
<feature type="transmembrane region" description="Helical" evidence="6">
    <location>
        <begin position="20"/>
        <end position="41"/>
    </location>
</feature>
<keyword evidence="5 6" id="KW-0472">Membrane</keyword>
<dbReference type="InterPro" id="IPR003838">
    <property type="entry name" value="ABC3_permease_C"/>
</dbReference>
<proteinExistence type="predicted"/>
<feature type="domain" description="ABC3 transporter permease C-terminal" evidence="7">
    <location>
        <begin position="291"/>
        <end position="406"/>
    </location>
</feature>
<keyword evidence="10" id="KW-1185">Reference proteome</keyword>
<dbReference type="Pfam" id="PF12704">
    <property type="entry name" value="MacB_PCD"/>
    <property type="match status" value="2"/>
</dbReference>
<gene>
    <name evidence="9" type="ORF">ACFFGT_13330</name>
</gene>
<comment type="caution">
    <text evidence="9">The sequence shown here is derived from an EMBL/GenBank/DDBJ whole genome shotgun (WGS) entry which is preliminary data.</text>
</comment>
<accession>A0ABV6L6W7</accession>
<evidence type="ECO:0000256" key="2">
    <source>
        <dbReference type="ARBA" id="ARBA00022475"/>
    </source>
</evidence>
<dbReference type="PANTHER" id="PTHR30572:SF18">
    <property type="entry name" value="ABC-TYPE MACROLIDE FAMILY EXPORT SYSTEM PERMEASE COMPONENT 2"/>
    <property type="match status" value="1"/>
</dbReference>
<sequence length="795" mass="88012">MFRNYLKTAWRNLLRNQSTAFINIGGLSLGMAVALIIGLWINDELSFDKYHQNYDRIAQVMQSRANNGETSTSDMVPLPLTNALSTTYGNNFKYVVQASGVWQHILSVGDKHLTMTGSYIQAQMPDMLTLHMISGTRAGLKDPSSVLLTETSAKALFGNADATGKILKLDNKMTVKVGGVYHNLPANTTFSNLAFMAAWDLYKIADPNLMKSTGDWGNNSYDLFVQLKDGVDLNQVSAQIKDVKLRNADAESAKLKPVILLHPMSKWHLYAEFKNGVNTGGAVTYVWLFGVIGVFVLLLACINFMNLSTARSEKRAREVGVRKAVGSLRGQLILQFYIESVLLALLSFVLSLVIVEFALPYFNQVADKSLMILWHSPMFWGAGLVFTLLTGILAGSYPALYLSGFQPVMVLKGTFRTGKMAALPRQVLVVVQFCVSIILIIGTLVIFRQVRYSQSREVGYNRAGLLSMEMYSAAIHSHFASFRNDLLNSGAVVDVAESGSPTTSIYNTVGGLKWTGKNPSMNDEFAMVGASMPYGKTVDWKLVEGRDFSPAFPSDSSAIILNEAAVRYMNLKRPVGETIDWWGRKYHVIGVIKNMVMQSPYEPVKQSIFFINKDAGNFLNIRLNPKQNLQAALNTVADIWKNYVPEEPFDFKFADLEYQKKFDAEKKVGSLSSLFTGLAILISCLGLFGMAVFMAEQRTKEIGVRKVLGASVLNLWLLLCRDFVVLIIVSLLIAAPVAGFIMHGWLQHYSYHIDLSVWLFVETAAGAFTLTLLTVSYQSIKAALANPVKSLRAGE</sequence>
<evidence type="ECO:0000256" key="4">
    <source>
        <dbReference type="ARBA" id="ARBA00022989"/>
    </source>
</evidence>
<evidence type="ECO:0000313" key="9">
    <source>
        <dbReference type="EMBL" id="MFC0515194.1"/>
    </source>
</evidence>
<keyword evidence="4 6" id="KW-1133">Transmembrane helix</keyword>
<feature type="transmembrane region" description="Helical" evidence="6">
    <location>
        <begin position="379"/>
        <end position="402"/>
    </location>
</feature>
<dbReference type="InterPro" id="IPR025857">
    <property type="entry name" value="MacB_PCD"/>
</dbReference>
<evidence type="ECO:0000256" key="1">
    <source>
        <dbReference type="ARBA" id="ARBA00004651"/>
    </source>
</evidence>
<evidence type="ECO:0000256" key="3">
    <source>
        <dbReference type="ARBA" id="ARBA00022692"/>
    </source>
</evidence>
<organism evidence="9 10">
    <name type="scientific">Mucilaginibacter angelicae</name>
    <dbReference type="NCBI Taxonomy" id="869718"/>
    <lineage>
        <taxon>Bacteria</taxon>
        <taxon>Pseudomonadati</taxon>
        <taxon>Bacteroidota</taxon>
        <taxon>Sphingobacteriia</taxon>
        <taxon>Sphingobacteriales</taxon>
        <taxon>Sphingobacteriaceae</taxon>
        <taxon>Mucilaginibacter</taxon>
    </lineage>
</organism>
<dbReference type="RefSeq" id="WP_377023032.1">
    <property type="nucleotide sequence ID" value="NZ_JBHLTS010000022.1"/>
</dbReference>
<evidence type="ECO:0000313" key="10">
    <source>
        <dbReference type="Proteomes" id="UP001589828"/>
    </source>
</evidence>
<dbReference type="PANTHER" id="PTHR30572">
    <property type="entry name" value="MEMBRANE COMPONENT OF TRANSPORTER-RELATED"/>
    <property type="match status" value="1"/>
</dbReference>
<evidence type="ECO:0000256" key="5">
    <source>
        <dbReference type="ARBA" id="ARBA00023136"/>
    </source>
</evidence>
<reference evidence="9 10" key="1">
    <citation type="submission" date="2024-09" db="EMBL/GenBank/DDBJ databases">
        <authorList>
            <person name="Sun Q."/>
            <person name="Mori K."/>
        </authorList>
    </citation>
    <scope>NUCLEOTIDE SEQUENCE [LARGE SCALE GENOMIC DNA]</scope>
    <source>
        <strain evidence="9 10">NCAIM B.02415</strain>
    </source>
</reference>
<dbReference type="Pfam" id="PF02687">
    <property type="entry name" value="FtsX"/>
    <property type="match status" value="2"/>
</dbReference>
<feature type="transmembrane region" description="Helical" evidence="6">
    <location>
        <begin position="674"/>
        <end position="695"/>
    </location>
</feature>
<evidence type="ECO:0000259" key="8">
    <source>
        <dbReference type="Pfam" id="PF12704"/>
    </source>
</evidence>
<keyword evidence="3 6" id="KW-0812">Transmembrane</keyword>